<organism evidence="2 3">
    <name type="scientific">Coprinopsis cinerea (strain Okayama-7 / 130 / ATCC MYA-4618 / FGSC 9003)</name>
    <name type="common">Inky cap fungus</name>
    <name type="synonym">Hormographiella aspergillata</name>
    <dbReference type="NCBI Taxonomy" id="240176"/>
    <lineage>
        <taxon>Eukaryota</taxon>
        <taxon>Fungi</taxon>
        <taxon>Dikarya</taxon>
        <taxon>Basidiomycota</taxon>
        <taxon>Agaricomycotina</taxon>
        <taxon>Agaricomycetes</taxon>
        <taxon>Agaricomycetidae</taxon>
        <taxon>Agaricales</taxon>
        <taxon>Agaricineae</taxon>
        <taxon>Psathyrellaceae</taxon>
        <taxon>Coprinopsis</taxon>
    </lineage>
</organism>
<evidence type="ECO:0000256" key="1">
    <source>
        <dbReference type="SAM" id="MobiDB-lite"/>
    </source>
</evidence>
<comment type="caution">
    <text evidence="2">The sequence shown here is derived from an EMBL/GenBank/DDBJ whole genome shotgun (WGS) entry which is preliminary data.</text>
</comment>
<dbReference type="KEGG" id="cci:CC1G_05697"/>
<reference evidence="2 3" key="1">
    <citation type="journal article" date="2010" name="Proc. Natl. Acad. Sci. U.S.A.">
        <title>Insights into evolution of multicellular fungi from the assembled chromosomes of the mushroom Coprinopsis cinerea (Coprinus cinereus).</title>
        <authorList>
            <person name="Stajich J.E."/>
            <person name="Wilke S.K."/>
            <person name="Ahren D."/>
            <person name="Au C.H."/>
            <person name="Birren B.W."/>
            <person name="Borodovsky M."/>
            <person name="Burns C."/>
            <person name="Canback B."/>
            <person name="Casselton L.A."/>
            <person name="Cheng C.K."/>
            <person name="Deng J."/>
            <person name="Dietrich F.S."/>
            <person name="Fargo D.C."/>
            <person name="Farman M.L."/>
            <person name="Gathman A.C."/>
            <person name="Goldberg J."/>
            <person name="Guigo R."/>
            <person name="Hoegger P.J."/>
            <person name="Hooker J.B."/>
            <person name="Huggins A."/>
            <person name="James T.Y."/>
            <person name="Kamada T."/>
            <person name="Kilaru S."/>
            <person name="Kodira C."/>
            <person name="Kues U."/>
            <person name="Kupfer D."/>
            <person name="Kwan H.S."/>
            <person name="Lomsadze A."/>
            <person name="Li W."/>
            <person name="Lilly W.W."/>
            <person name="Ma L.J."/>
            <person name="Mackey A.J."/>
            <person name="Manning G."/>
            <person name="Martin F."/>
            <person name="Muraguchi H."/>
            <person name="Natvig D.O."/>
            <person name="Palmerini H."/>
            <person name="Ramesh M.A."/>
            <person name="Rehmeyer C.J."/>
            <person name="Roe B.A."/>
            <person name="Shenoy N."/>
            <person name="Stanke M."/>
            <person name="Ter-Hovhannisyan V."/>
            <person name="Tunlid A."/>
            <person name="Velagapudi R."/>
            <person name="Vision T.J."/>
            <person name="Zeng Q."/>
            <person name="Zolan M.E."/>
            <person name="Pukkila P.J."/>
        </authorList>
    </citation>
    <scope>NUCLEOTIDE SEQUENCE [LARGE SCALE GENOMIC DNA]</scope>
    <source>
        <strain evidence="3">Okayama-7 / 130 / ATCC MYA-4618 / FGSC 9003</strain>
    </source>
</reference>
<sequence length="144" mass="16129">MLKNGSFAVAVIQRQVVVVQATRTHSKRDKQVDVVPYIPFGGSDGLFLVSPVSNIVHIPSSDILTVLSEGSPYPEYDSEYDTPPSSPKTPLRGSFGTSKESANIDQVDVGMIRLPPRMLEEYVRLSEKQVRRNERAWNAWVSRR</sequence>
<name>A8N9X0_COPC7</name>
<dbReference type="AlphaFoldDB" id="A8N9X0"/>
<dbReference type="RefSeq" id="XP_001831626.1">
    <property type="nucleotide sequence ID" value="XM_001831574.2"/>
</dbReference>
<keyword evidence="3" id="KW-1185">Reference proteome</keyword>
<evidence type="ECO:0000313" key="2">
    <source>
        <dbReference type="EMBL" id="EAU90159.1"/>
    </source>
</evidence>
<dbReference type="OrthoDB" id="3212455at2759"/>
<dbReference type="VEuPathDB" id="FungiDB:CC1G_05697"/>
<dbReference type="InParanoid" id="A8N9X0"/>
<dbReference type="Proteomes" id="UP000001861">
    <property type="component" value="Unassembled WGS sequence"/>
</dbReference>
<protein>
    <submittedName>
        <fullName evidence="2">Uncharacterized protein</fullName>
    </submittedName>
</protein>
<accession>A8N9X0</accession>
<dbReference type="eggNOG" id="ENOG502RBYR">
    <property type="taxonomic scope" value="Eukaryota"/>
</dbReference>
<dbReference type="OMA" id="WVDVYTY"/>
<feature type="region of interest" description="Disordered" evidence="1">
    <location>
        <begin position="74"/>
        <end position="99"/>
    </location>
</feature>
<dbReference type="EMBL" id="AACS02000007">
    <property type="protein sequence ID" value="EAU90159.1"/>
    <property type="molecule type" value="Genomic_DNA"/>
</dbReference>
<proteinExistence type="predicted"/>
<dbReference type="STRING" id="240176.A8N9X0"/>
<gene>
    <name evidence="2" type="ORF">CC1G_05697</name>
</gene>
<dbReference type="GeneID" id="6008100"/>
<evidence type="ECO:0000313" key="3">
    <source>
        <dbReference type="Proteomes" id="UP000001861"/>
    </source>
</evidence>